<reference evidence="9 10" key="1">
    <citation type="journal article" date="2016" name="Nat. Commun.">
        <title>Thousands of microbial genomes shed light on interconnected biogeochemical processes in an aquifer system.</title>
        <authorList>
            <person name="Anantharaman K."/>
            <person name="Brown C.T."/>
            <person name="Hug L.A."/>
            <person name="Sharon I."/>
            <person name="Castelle C.J."/>
            <person name="Probst A.J."/>
            <person name="Thomas B.C."/>
            <person name="Singh A."/>
            <person name="Wilkins M.J."/>
            <person name="Karaoz U."/>
            <person name="Brodie E.L."/>
            <person name="Williams K.H."/>
            <person name="Hubbard S.S."/>
            <person name="Banfield J.F."/>
        </authorList>
    </citation>
    <scope>NUCLEOTIDE SEQUENCE [LARGE SCALE GENOMIC DNA]</scope>
</reference>
<comment type="function">
    <text evidence="1">Assembles around the rod to form the L-ring and probably protects the motor/basal body from shearing forces during rotation.</text>
</comment>
<sequence length="189" mass="20611">MKFGTVIIFSMIMLAYITSEARSFSIYGDKKAKKIDDVITVYVTEEASAMNKTKTDTKSKTDVGLSTSSSGNGLMQFIPSVGLSGGDNVDFRGTGETTRSGELKAKVTVRVVEVQDNGNLLIQGSKVVEINDEKETIHVSGTIRPEDIRADNTVLSYNIADAKITYTGDGVTQNAQKPGIFTRFFTWLF</sequence>
<dbReference type="GO" id="GO:0003774">
    <property type="term" value="F:cytoskeletal motor activity"/>
    <property type="evidence" value="ECO:0007669"/>
    <property type="project" value="InterPro"/>
</dbReference>
<comment type="similarity">
    <text evidence="4">Belongs to the FlgH family.</text>
</comment>
<dbReference type="PRINTS" id="PR01008">
    <property type="entry name" value="FLGLRINGFLGH"/>
</dbReference>
<keyword evidence="5" id="KW-0732">Signal</keyword>
<dbReference type="PANTHER" id="PTHR34933">
    <property type="entry name" value="FLAGELLAR L-RING PROTEIN"/>
    <property type="match status" value="1"/>
</dbReference>
<evidence type="ECO:0000256" key="8">
    <source>
        <dbReference type="ARBA" id="ARBA00023237"/>
    </source>
</evidence>
<evidence type="ECO:0000256" key="5">
    <source>
        <dbReference type="ARBA" id="ARBA00022729"/>
    </source>
</evidence>
<name>A0A1F7F3K3_UNCRA</name>
<dbReference type="GO" id="GO:0009279">
    <property type="term" value="C:cell outer membrane"/>
    <property type="evidence" value="ECO:0007669"/>
    <property type="project" value="UniProtKB-SubCell"/>
</dbReference>
<dbReference type="EMBL" id="MFYX01000131">
    <property type="protein sequence ID" value="OGK01143.1"/>
    <property type="molecule type" value="Genomic_DNA"/>
</dbReference>
<accession>A0A1F7F3K3</accession>
<evidence type="ECO:0008006" key="11">
    <source>
        <dbReference type="Google" id="ProtNLM"/>
    </source>
</evidence>
<protein>
    <recommendedName>
        <fullName evidence="11">Basal body L-ring protein</fullName>
    </recommendedName>
</protein>
<evidence type="ECO:0000313" key="10">
    <source>
        <dbReference type="Proteomes" id="UP000179243"/>
    </source>
</evidence>
<gene>
    <name evidence="9" type="ORF">A2519_01300</name>
</gene>
<evidence type="ECO:0000256" key="2">
    <source>
        <dbReference type="ARBA" id="ARBA00004117"/>
    </source>
</evidence>
<dbReference type="Proteomes" id="UP000179243">
    <property type="component" value="Unassembled WGS sequence"/>
</dbReference>
<dbReference type="GO" id="GO:0071973">
    <property type="term" value="P:bacterial-type flagellum-dependent cell motility"/>
    <property type="evidence" value="ECO:0007669"/>
    <property type="project" value="InterPro"/>
</dbReference>
<evidence type="ECO:0000256" key="6">
    <source>
        <dbReference type="ARBA" id="ARBA00023136"/>
    </source>
</evidence>
<dbReference type="InterPro" id="IPR000527">
    <property type="entry name" value="Flag_Lring"/>
</dbReference>
<proteinExistence type="inferred from homology"/>
<comment type="caution">
    <text evidence="9">The sequence shown here is derived from an EMBL/GenBank/DDBJ whole genome shotgun (WGS) entry which is preliminary data.</text>
</comment>
<dbReference type="GO" id="GO:0009427">
    <property type="term" value="C:bacterial-type flagellum basal body, distal rod, L ring"/>
    <property type="evidence" value="ECO:0007669"/>
    <property type="project" value="InterPro"/>
</dbReference>
<comment type="subcellular location">
    <subcellularLocation>
        <location evidence="2">Bacterial flagellum basal body</location>
    </subcellularLocation>
    <subcellularLocation>
        <location evidence="3">Cell outer membrane</location>
    </subcellularLocation>
</comment>
<dbReference type="PANTHER" id="PTHR34933:SF1">
    <property type="entry name" value="FLAGELLAR L-RING PROTEIN"/>
    <property type="match status" value="1"/>
</dbReference>
<dbReference type="AlphaFoldDB" id="A0A1F7F3K3"/>
<keyword evidence="8" id="KW-0998">Cell outer membrane</keyword>
<evidence type="ECO:0000256" key="4">
    <source>
        <dbReference type="ARBA" id="ARBA00006929"/>
    </source>
</evidence>
<evidence type="ECO:0000313" key="9">
    <source>
        <dbReference type="EMBL" id="OGK01143.1"/>
    </source>
</evidence>
<evidence type="ECO:0000256" key="7">
    <source>
        <dbReference type="ARBA" id="ARBA00023143"/>
    </source>
</evidence>
<evidence type="ECO:0000256" key="3">
    <source>
        <dbReference type="ARBA" id="ARBA00004442"/>
    </source>
</evidence>
<organism evidence="9 10">
    <name type="scientific">Candidatus Raymondbacteria bacterium RIFOXYD12_FULL_49_13</name>
    <dbReference type="NCBI Taxonomy" id="1817890"/>
    <lineage>
        <taxon>Bacteria</taxon>
        <taxon>Raymondiibacteriota</taxon>
    </lineage>
</organism>
<keyword evidence="7" id="KW-0975">Bacterial flagellum</keyword>
<keyword evidence="6" id="KW-0472">Membrane</keyword>
<evidence type="ECO:0000256" key="1">
    <source>
        <dbReference type="ARBA" id="ARBA00002591"/>
    </source>
</evidence>
<dbReference type="Pfam" id="PF02107">
    <property type="entry name" value="FlgH"/>
    <property type="match status" value="1"/>
</dbReference>